<sequence length="114" mass="12763">MLMDFESACVLYFADRHDESHVKATPDESWFAITVKGSGQFGLAHDKGRNKFVITYQDRGYNLTPIRKIVINKDGSAGVWEVPRRTRHPRSAQPSIGTVPSPECAATKEEIDDV</sequence>
<evidence type="ECO:0000313" key="2">
    <source>
        <dbReference type="EMBL" id="OWA54647.1"/>
    </source>
</evidence>
<dbReference type="EMBL" id="MTYJ01000436">
    <property type="protein sequence ID" value="OWA54647.1"/>
    <property type="molecule type" value="Genomic_DNA"/>
</dbReference>
<dbReference type="Proteomes" id="UP000192578">
    <property type="component" value="Unassembled WGS sequence"/>
</dbReference>
<gene>
    <name evidence="2" type="ORF">BV898_19046</name>
</gene>
<accession>A0A9X6NIU5</accession>
<keyword evidence="3" id="KW-1185">Reference proteome</keyword>
<evidence type="ECO:0000256" key="1">
    <source>
        <dbReference type="SAM" id="MobiDB-lite"/>
    </source>
</evidence>
<evidence type="ECO:0000313" key="3">
    <source>
        <dbReference type="Proteomes" id="UP000192578"/>
    </source>
</evidence>
<proteinExistence type="predicted"/>
<name>A0A9X6NIU5_HYPEX</name>
<organism evidence="2 3">
    <name type="scientific">Hypsibius exemplaris</name>
    <name type="common">Freshwater tardigrade</name>
    <dbReference type="NCBI Taxonomy" id="2072580"/>
    <lineage>
        <taxon>Eukaryota</taxon>
        <taxon>Metazoa</taxon>
        <taxon>Ecdysozoa</taxon>
        <taxon>Tardigrada</taxon>
        <taxon>Eutardigrada</taxon>
        <taxon>Parachela</taxon>
        <taxon>Hypsibioidea</taxon>
        <taxon>Hypsibiidae</taxon>
        <taxon>Hypsibius</taxon>
    </lineage>
</organism>
<reference evidence="3" key="1">
    <citation type="submission" date="2017-01" db="EMBL/GenBank/DDBJ databases">
        <title>Comparative genomics of anhydrobiosis in the tardigrade Hypsibius dujardini.</title>
        <authorList>
            <person name="Yoshida Y."/>
            <person name="Koutsovoulos G."/>
            <person name="Laetsch D."/>
            <person name="Stevens L."/>
            <person name="Kumar S."/>
            <person name="Horikawa D."/>
            <person name="Ishino K."/>
            <person name="Komine S."/>
            <person name="Tomita M."/>
            <person name="Blaxter M."/>
            <person name="Arakawa K."/>
        </authorList>
    </citation>
    <scope>NUCLEOTIDE SEQUENCE [LARGE SCALE GENOMIC DNA]</scope>
    <source>
        <strain evidence="3">Z151</strain>
    </source>
</reference>
<protein>
    <submittedName>
        <fullName evidence="2">Uncharacterized protein</fullName>
    </submittedName>
</protein>
<comment type="caution">
    <text evidence="2">The sequence shown here is derived from an EMBL/GenBank/DDBJ whole genome shotgun (WGS) entry which is preliminary data.</text>
</comment>
<feature type="region of interest" description="Disordered" evidence="1">
    <location>
        <begin position="83"/>
        <end position="114"/>
    </location>
</feature>
<dbReference type="AlphaFoldDB" id="A0A9X6NIU5"/>